<dbReference type="InterPro" id="IPR011765">
    <property type="entry name" value="Pept_M16_N"/>
</dbReference>
<dbReference type="KEGG" id="smic:SmB9_33690"/>
<evidence type="ECO:0000313" key="4">
    <source>
        <dbReference type="Proteomes" id="UP000275727"/>
    </source>
</evidence>
<dbReference type="PANTHER" id="PTHR11851">
    <property type="entry name" value="METALLOPROTEASE"/>
    <property type="match status" value="1"/>
</dbReference>
<dbReference type="RefSeq" id="WP_243445455.1">
    <property type="nucleotide sequence ID" value="NZ_AP018711.1"/>
</dbReference>
<organism evidence="3 4">
    <name type="scientific">Sphingosinicella microcystinivorans</name>
    <dbReference type="NCBI Taxonomy" id="335406"/>
    <lineage>
        <taxon>Bacteria</taxon>
        <taxon>Pseudomonadati</taxon>
        <taxon>Pseudomonadota</taxon>
        <taxon>Alphaproteobacteria</taxon>
        <taxon>Sphingomonadales</taxon>
        <taxon>Sphingosinicellaceae</taxon>
        <taxon>Sphingosinicella</taxon>
    </lineage>
</organism>
<accession>A0AAD1G2I6</accession>
<dbReference type="InterPro" id="IPR050361">
    <property type="entry name" value="MPP/UQCRC_Complex"/>
</dbReference>
<evidence type="ECO:0000259" key="1">
    <source>
        <dbReference type="Pfam" id="PF00675"/>
    </source>
</evidence>
<protein>
    <submittedName>
        <fullName evidence="3">Peptidase M16</fullName>
    </submittedName>
</protein>
<sequence length="928" mass="99999">MTAAATPELRPIMKSLFLGTAVAIVLGAAAPTFAAPKSAGPDPSLVSAVDIPYERFTLANGLRVIVHTDRKAPIIATSIWYHVGSKDEPAGKTGFAHLFEHLMFNGSENYNNDWFVALQEMGATSYNGTTWFDRTNYFQNVPTPGLERILFLESDRMGHLLGAIDQTKLTNQIGVVQNEKRQGDNQPYGKTEYRILEGLFPEGHPYRHSTIGSMADLSAASLEDVKTWFKTWYGPNNAVLVLAGDIDAATAKPLVEKYFGDLPAGPAVERRLRAWVPERSETVRETMEDQVSNTRLYRVWAVPGLNDQDAQNLSIAAATLGGGNSSRLYKDLVRDKQLAIGVSGYLQPFEAVSLLQIEVDVKPGVNADTVNARLDQLLADFLAKGPTKDEVGRVAMRAVSGTIRGLEAVGGFGGKAVTLAEGELYSGDPEQFKKDLSAYVNATPASVQAAAQRWISKGDYQLTVYPYGSLQQVAGKGIDRSKLPPVDGAPALEFPAVERAKLSNGIEVVFAKRDTVPVVNLSMVFDAGNAADSREKLGTQSLMLSLLDEGTAKRTGIEIAEEEERLGANIGAGAGNDTTEVSLSALSTNLAPSLDLWADIIRNPKFDPAELERVRGIQIAGIAQEESQPQTLALRLLPPLIYGTAHPYGVPLTGSGTVEGVKAVTRSDLVNFHQTWLRPDNATIFASGATTLGTLMPLLEKTVGAWATPSVPKGAKTFTTASAPTASKIILIDRPGSPQSFILAGYPLARKGTDDNLALTTVNTPLGGVFTSRLNMNLREDKGWSYGVSTAISQTSEQMPFYVFAPVQTDKTGAALTELRKDITAYVTDKPITPDEVKSTLAFLTGRLPGAYESSAAVLDALETNARLKRPDDYQVTYAAKLNALSRDQLVAAAKANIDVNRLLWVVVGDRQKVEPQLKTLGLPIEVK</sequence>
<reference evidence="3 4" key="1">
    <citation type="submission" date="2018-06" db="EMBL/GenBank/DDBJ databases">
        <title>Complete Genome Sequence of the Microcystin-Degrading Bacterium Sphingosinicella microcystinivorans Strain B-9.</title>
        <authorList>
            <person name="Jin H."/>
            <person name="Nishizawa T."/>
            <person name="Guo Y."/>
            <person name="Nishizawa A."/>
            <person name="Park H."/>
            <person name="Kato H."/>
            <person name="Tsuji K."/>
            <person name="Harada K."/>
        </authorList>
    </citation>
    <scope>NUCLEOTIDE SEQUENCE [LARGE SCALE GENOMIC DNA]</scope>
    <source>
        <strain evidence="3 4">B9</strain>
    </source>
</reference>
<gene>
    <name evidence="3" type="ORF">SmB9_33690</name>
</gene>
<dbReference type="PANTHER" id="PTHR11851:SF224">
    <property type="entry name" value="PROCESSING PROTEASE"/>
    <property type="match status" value="1"/>
</dbReference>
<dbReference type="InterPro" id="IPR011249">
    <property type="entry name" value="Metalloenz_LuxS/M16"/>
</dbReference>
<dbReference type="Pfam" id="PF00675">
    <property type="entry name" value="Peptidase_M16"/>
    <property type="match status" value="2"/>
</dbReference>
<feature type="domain" description="Peptidase M16 C-terminal" evidence="2">
    <location>
        <begin position="221"/>
        <end position="394"/>
    </location>
</feature>
<dbReference type="AlphaFoldDB" id="A0AAD1G2I6"/>
<dbReference type="EMBL" id="AP018711">
    <property type="protein sequence ID" value="BBE35711.1"/>
    <property type="molecule type" value="Genomic_DNA"/>
</dbReference>
<feature type="domain" description="Peptidase M16 N-terminal" evidence="1">
    <location>
        <begin position="63"/>
        <end position="179"/>
    </location>
</feature>
<dbReference type="Gene3D" id="3.30.830.10">
    <property type="entry name" value="Metalloenzyme, LuxS/M16 peptidase-like"/>
    <property type="match status" value="4"/>
</dbReference>
<proteinExistence type="predicted"/>
<dbReference type="Proteomes" id="UP000275727">
    <property type="component" value="Chromosome"/>
</dbReference>
<evidence type="ECO:0000259" key="2">
    <source>
        <dbReference type="Pfam" id="PF05193"/>
    </source>
</evidence>
<dbReference type="SUPFAM" id="SSF63411">
    <property type="entry name" value="LuxS/MPP-like metallohydrolase"/>
    <property type="match status" value="4"/>
</dbReference>
<dbReference type="GO" id="GO:0046872">
    <property type="term" value="F:metal ion binding"/>
    <property type="evidence" value="ECO:0007669"/>
    <property type="project" value="InterPro"/>
</dbReference>
<name>A0AAD1G2I6_SPHMI</name>
<feature type="domain" description="Peptidase M16 N-terminal" evidence="1">
    <location>
        <begin position="509"/>
        <end position="637"/>
    </location>
</feature>
<dbReference type="Pfam" id="PF05193">
    <property type="entry name" value="Peptidase_M16_C"/>
    <property type="match status" value="2"/>
</dbReference>
<evidence type="ECO:0000313" key="3">
    <source>
        <dbReference type="EMBL" id="BBE35711.1"/>
    </source>
</evidence>
<dbReference type="InterPro" id="IPR007863">
    <property type="entry name" value="Peptidase_M16_C"/>
</dbReference>
<feature type="domain" description="Peptidase M16 C-terminal" evidence="2">
    <location>
        <begin position="664"/>
        <end position="839"/>
    </location>
</feature>